<evidence type="ECO:0000313" key="2">
    <source>
        <dbReference type="EMBL" id="MBX70242.1"/>
    </source>
</evidence>
<dbReference type="AlphaFoldDB" id="A0A2P2QT91"/>
<dbReference type="EMBL" id="GGEC01089758">
    <property type="protein sequence ID" value="MBX70242.1"/>
    <property type="molecule type" value="Transcribed_RNA"/>
</dbReference>
<sequence>MEREEDPNKIEKRGKKEEGRDNKNKRRRGDLRSFPENRFFLFFLFPF</sequence>
<feature type="compositionally biased region" description="Basic and acidic residues" evidence="1">
    <location>
        <begin position="1"/>
        <end position="22"/>
    </location>
</feature>
<name>A0A2P2QT91_RHIMU</name>
<evidence type="ECO:0000256" key="1">
    <source>
        <dbReference type="SAM" id="MobiDB-lite"/>
    </source>
</evidence>
<reference evidence="2" key="1">
    <citation type="submission" date="2018-02" db="EMBL/GenBank/DDBJ databases">
        <title>Rhizophora mucronata_Transcriptome.</title>
        <authorList>
            <person name="Meera S.P."/>
            <person name="Sreeshan A."/>
            <person name="Augustine A."/>
        </authorList>
    </citation>
    <scope>NUCLEOTIDE SEQUENCE</scope>
    <source>
        <tissue evidence="2">Leaf</tissue>
    </source>
</reference>
<organism evidence="2">
    <name type="scientific">Rhizophora mucronata</name>
    <name type="common">Asiatic mangrove</name>
    <dbReference type="NCBI Taxonomy" id="61149"/>
    <lineage>
        <taxon>Eukaryota</taxon>
        <taxon>Viridiplantae</taxon>
        <taxon>Streptophyta</taxon>
        <taxon>Embryophyta</taxon>
        <taxon>Tracheophyta</taxon>
        <taxon>Spermatophyta</taxon>
        <taxon>Magnoliopsida</taxon>
        <taxon>eudicotyledons</taxon>
        <taxon>Gunneridae</taxon>
        <taxon>Pentapetalae</taxon>
        <taxon>rosids</taxon>
        <taxon>fabids</taxon>
        <taxon>Malpighiales</taxon>
        <taxon>Rhizophoraceae</taxon>
        <taxon>Rhizophora</taxon>
    </lineage>
</organism>
<feature type="region of interest" description="Disordered" evidence="1">
    <location>
        <begin position="1"/>
        <end position="29"/>
    </location>
</feature>
<protein>
    <submittedName>
        <fullName evidence="2">Uncharacterized protein</fullName>
    </submittedName>
</protein>
<accession>A0A2P2QT91</accession>
<proteinExistence type="predicted"/>